<gene>
    <name evidence="1" type="ORF">IAB94_06510</name>
</gene>
<evidence type="ECO:0000313" key="2">
    <source>
        <dbReference type="Proteomes" id="UP000823913"/>
    </source>
</evidence>
<dbReference type="InterPro" id="IPR010690">
    <property type="entry name" value="YqfD"/>
</dbReference>
<dbReference type="AlphaFoldDB" id="A0A9D1E7T5"/>
<name>A0A9D1E7T5_9FIRM</name>
<evidence type="ECO:0000313" key="1">
    <source>
        <dbReference type="EMBL" id="HIR67679.1"/>
    </source>
</evidence>
<dbReference type="Pfam" id="PF06898">
    <property type="entry name" value="YqfD"/>
    <property type="match status" value="1"/>
</dbReference>
<accession>A0A9D1E7T5</accession>
<comment type="caution">
    <text evidence="1">The sequence shown here is derived from an EMBL/GenBank/DDBJ whole genome shotgun (WGS) entry which is preliminary data.</text>
</comment>
<dbReference type="EMBL" id="DVHK01000133">
    <property type="protein sequence ID" value="HIR67679.1"/>
    <property type="molecule type" value="Genomic_DNA"/>
</dbReference>
<proteinExistence type="predicted"/>
<reference evidence="1" key="2">
    <citation type="journal article" date="2021" name="PeerJ">
        <title>Extensive microbial diversity within the chicken gut microbiome revealed by metagenomics and culture.</title>
        <authorList>
            <person name="Gilroy R."/>
            <person name="Ravi A."/>
            <person name="Getino M."/>
            <person name="Pursley I."/>
            <person name="Horton D.L."/>
            <person name="Alikhan N.F."/>
            <person name="Baker D."/>
            <person name="Gharbi K."/>
            <person name="Hall N."/>
            <person name="Watson M."/>
            <person name="Adriaenssens E.M."/>
            <person name="Foster-Nyarko E."/>
            <person name="Jarju S."/>
            <person name="Secka A."/>
            <person name="Antonio M."/>
            <person name="Oren A."/>
            <person name="Chaudhuri R.R."/>
            <person name="La Ragione R."/>
            <person name="Hildebrand F."/>
            <person name="Pallen M.J."/>
        </authorList>
    </citation>
    <scope>NUCLEOTIDE SEQUENCE</scope>
    <source>
        <strain evidence="1">ChiW16-3235</strain>
    </source>
</reference>
<dbReference type="Proteomes" id="UP000823913">
    <property type="component" value="Unassembled WGS sequence"/>
</dbReference>
<protein>
    <submittedName>
        <fullName evidence="1">Sporulation protein YqfD</fullName>
    </submittedName>
</protein>
<organism evidence="1 2">
    <name type="scientific">Candidatus Coproplasma avicola</name>
    <dbReference type="NCBI Taxonomy" id="2840744"/>
    <lineage>
        <taxon>Bacteria</taxon>
        <taxon>Bacillati</taxon>
        <taxon>Bacillota</taxon>
        <taxon>Clostridia</taxon>
        <taxon>Eubacteriales</taxon>
        <taxon>Candidatus Coproplasma</taxon>
    </lineage>
</organism>
<sequence length="300" mass="31165">MFASYNLARISVVAPPETVIKKLSQANIPLSGLQKKGAVTTFAVGDNYIKKVFAIFAHPCYNICVIKYGGLRSLAVRVLSRAGAIAGAAAFICAIVISQSFVFKIDVVGSGSYLASEVRAILREGGVRVGGIYSAVGEPVAVSRIMALPQVTFCSISKRGTAVIVDVECDAESSSGVSRAPLLSPVAGEVQSIVAICGTPCVTVGQQVNVGDELISPQYISSDGSVEACICVGYARIKVSAEISVAAEEESEQALRSALAAVNLYSDSATVTSYSAKAASGGVIYTVNFTYTYTASVNMQ</sequence>
<reference evidence="1" key="1">
    <citation type="submission" date="2020-10" db="EMBL/GenBank/DDBJ databases">
        <authorList>
            <person name="Gilroy R."/>
        </authorList>
    </citation>
    <scope>NUCLEOTIDE SEQUENCE</scope>
    <source>
        <strain evidence="1">ChiW16-3235</strain>
    </source>
</reference>